<dbReference type="PANTHER" id="PTHR44329:SF288">
    <property type="entry name" value="MITOGEN-ACTIVATED PROTEIN KINASE KINASE KINASE 20"/>
    <property type="match status" value="1"/>
</dbReference>
<feature type="domain" description="Protein kinase" evidence="5">
    <location>
        <begin position="199"/>
        <end position="463"/>
    </location>
</feature>
<evidence type="ECO:0000256" key="4">
    <source>
        <dbReference type="ARBA" id="ARBA00022840"/>
    </source>
</evidence>
<keyword evidence="2" id="KW-0547">Nucleotide-binding</keyword>
<dbReference type="InterPro" id="IPR008266">
    <property type="entry name" value="Tyr_kinase_AS"/>
</dbReference>
<keyword evidence="1" id="KW-0808">Transferase</keyword>
<dbReference type="OrthoDB" id="2314769at2759"/>
<dbReference type="SUPFAM" id="SSF81901">
    <property type="entry name" value="HCP-like"/>
    <property type="match status" value="1"/>
</dbReference>
<keyword evidence="4" id="KW-0067">ATP-binding</keyword>
<name>A0A9N9ATE9_9GLOM</name>
<keyword evidence="3" id="KW-0418">Kinase</keyword>
<dbReference type="SUPFAM" id="SSF56112">
    <property type="entry name" value="Protein kinase-like (PK-like)"/>
    <property type="match status" value="1"/>
</dbReference>
<gene>
    <name evidence="6" type="ORF">PBRASI_LOCUS4639</name>
</gene>
<dbReference type="EMBL" id="CAJVPI010000494">
    <property type="protein sequence ID" value="CAG8542044.1"/>
    <property type="molecule type" value="Genomic_DNA"/>
</dbReference>
<dbReference type="GO" id="GO:0005524">
    <property type="term" value="F:ATP binding"/>
    <property type="evidence" value="ECO:0007669"/>
    <property type="project" value="UniProtKB-KW"/>
</dbReference>
<sequence>MGLKKLLGTTVELISPSAKATYFLETSNVFAKIDCILELIDDAKYNKDALPFMKAYLTEVKNAMNDRRHTINEEQAQTLMKALRSWEKFLLQYTKPKMKALLQKLSTTDKIGKKIEALFKNLDAALRSADIEVNLKMLKERIERRMSEPIDSQNTVTVVQRQVQAAFITTACFHGALLSEDEIEKLNIDPESVTRDPDVLYDDSVDNSCTKVIYRDANQHEVRAAKMRIGQLGDSDIKEKLSRHYVQVYISTYLNVNTDLFMKNSGILLDGTDYYMITEWSDFGTLDKFLEEHEDICWSTKIRMASRLASAVAICHSKLVLHHDIRCHNVFVDRARNVKLGNFGRSRSTEDVTTSLDYDLSSIRWLCPEKVKNNELAYSMEADVYSFGMLMWEISSHQIPFIEKDVDEVYLLLKNSDASGDDSRPRIVDGTPKKYQEIMQACWEQDPERRPSIELVVQNLESLEKEYKTSNLETGSNEFIEPAIQCDPSTLTRLNITLQTARELHAQKRYNEAFAQFEILADAVEPNAEANYYVGLYLMNKDIDFSPKDADKGISYLETASKLGCVDALQYRAQEKIAAANVYRKMFLAAGAIEDADAITQRMKYECLPLFLKGAKLGHYRCMKDLADYGAKLNDEESYRTGVEMLENSLAKVTDDEERGKLQQYLKKLQQHRSRFDNH</sequence>
<accession>A0A9N9ATE9</accession>
<dbReference type="Gene3D" id="1.10.510.10">
    <property type="entry name" value="Transferase(Phosphotransferase) domain 1"/>
    <property type="match status" value="1"/>
</dbReference>
<dbReference type="InterPro" id="IPR011009">
    <property type="entry name" value="Kinase-like_dom_sf"/>
</dbReference>
<dbReference type="GO" id="GO:0004674">
    <property type="term" value="F:protein serine/threonine kinase activity"/>
    <property type="evidence" value="ECO:0007669"/>
    <property type="project" value="TreeGrafter"/>
</dbReference>
<dbReference type="InterPro" id="IPR051681">
    <property type="entry name" value="Ser/Thr_Kinases-Pseudokinases"/>
</dbReference>
<organism evidence="6 7">
    <name type="scientific">Paraglomus brasilianum</name>
    <dbReference type="NCBI Taxonomy" id="144538"/>
    <lineage>
        <taxon>Eukaryota</taxon>
        <taxon>Fungi</taxon>
        <taxon>Fungi incertae sedis</taxon>
        <taxon>Mucoromycota</taxon>
        <taxon>Glomeromycotina</taxon>
        <taxon>Glomeromycetes</taxon>
        <taxon>Paraglomerales</taxon>
        <taxon>Paraglomeraceae</taxon>
        <taxon>Paraglomus</taxon>
    </lineage>
</organism>
<dbReference type="InterPro" id="IPR000719">
    <property type="entry name" value="Prot_kinase_dom"/>
</dbReference>
<proteinExistence type="predicted"/>
<evidence type="ECO:0000256" key="2">
    <source>
        <dbReference type="ARBA" id="ARBA00022741"/>
    </source>
</evidence>
<evidence type="ECO:0000313" key="6">
    <source>
        <dbReference type="EMBL" id="CAG8542044.1"/>
    </source>
</evidence>
<dbReference type="Gene3D" id="1.25.40.10">
    <property type="entry name" value="Tetratricopeptide repeat domain"/>
    <property type="match status" value="1"/>
</dbReference>
<dbReference type="InterPro" id="IPR011990">
    <property type="entry name" value="TPR-like_helical_dom_sf"/>
</dbReference>
<dbReference type="PANTHER" id="PTHR44329">
    <property type="entry name" value="SERINE/THREONINE-PROTEIN KINASE TNNI3K-RELATED"/>
    <property type="match status" value="1"/>
</dbReference>
<protein>
    <submittedName>
        <fullName evidence="6">3173_t:CDS:1</fullName>
    </submittedName>
</protein>
<dbReference type="AlphaFoldDB" id="A0A9N9ATE9"/>
<evidence type="ECO:0000256" key="3">
    <source>
        <dbReference type="ARBA" id="ARBA00022777"/>
    </source>
</evidence>
<evidence type="ECO:0000256" key="1">
    <source>
        <dbReference type="ARBA" id="ARBA00022679"/>
    </source>
</evidence>
<reference evidence="6" key="1">
    <citation type="submission" date="2021-06" db="EMBL/GenBank/DDBJ databases">
        <authorList>
            <person name="Kallberg Y."/>
            <person name="Tangrot J."/>
            <person name="Rosling A."/>
        </authorList>
    </citation>
    <scope>NUCLEOTIDE SEQUENCE</scope>
    <source>
        <strain evidence="6">BR232B</strain>
    </source>
</reference>
<keyword evidence="7" id="KW-1185">Reference proteome</keyword>
<dbReference type="PROSITE" id="PS00109">
    <property type="entry name" value="PROTEIN_KINASE_TYR"/>
    <property type="match status" value="1"/>
</dbReference>
<dbReference type="InterPro" id="IPR001245">
    <property type="entry name" value="Ser-Thr/Tyr_kinase_cat_dom"/>
</dbReference>
<evidence type="ECO:0000313" key="7">
    <source>
        <dbReference type="Proteomes" id="UP000789739"/>
    </source>
</evidence>
<dbReference type="Proteomes" id="UP000789739">
    <property type="component" value="Unassembled WGS sequence"/>
</dbReference>
<evidence type="ECO:0000259" key="5">
    <source>
        <dbReference type="PROSITE" id="PS50011"/>
    </source>
</evidence>
<comment type="caution">
    <text evidence="6">The sequence shown here is derived from an EMBL/GenBank/DDBJ whole genome shotgun (WGS) entry which is preliminary data.</text>
</comment>
<dbReference type="Pfam" id="PF07714">
    <property type="entry name" value="PK_Tyr_Ser-Thr"/>
    <property type="match status" value="1"/>
</dbReference>
<dbReference type="PROSITE" id="PS50011">
    <property type="entry name" value="PROTEIN_KINASE_DOM"/>
    <property type="match status" value="1"/>
</dbReference>